<dbReference type="Pfam" id="PF13828">
    <property type="entry name" value="DUF4190"/>
    <property type="match status" value="1"/>
</dbReference>
<dbReference type="InterPro" id="IPR025241">
    <property type="entry name" value="DUF4190"/>
</dbReference>
<comment type="caution">
    <text evidence="4">The sequence shown here is derived from an EMBL/GenBank/DDBJ whole genome shotgun (WGS) entry which is preliminary data.</text>
</comment>
<keyword evidence="6" id="KW-1185">Reference proteome</keyword>
<dbReference type="Proteomes" id="UP000590511">
    <property type="component" value="Unassembled WGS sequence"/>
</dbReference>
<feature type="transmembrane region" description="Helical" evidence="1">
    <location>
        <begin position="103"/>
        <end position="130"/>
    </location>
</feature>
<dbReference type="EMBL" id="JACHNC010000001">
    <property type="protein sequence ID" value="MBB4754226.1"/>
    <property type="molecule type" value="Genomic_DNA"/>
</dbReference>
<name>A0A7W7HPC6_9ACTN</name>
<dbReference type="Proteomes" id="UP000631312">
    <property type="component" value="Unassembled WGS sequence"/>
</dbReference>
<evidence type="ECO:0000259" key="2">
    <source>
        <dbReference type="Pfam" id="PF13828"/>
    </source>
</evidence>
<accession>A0A7W7HPC6</accession>
<dbReference type="RefSeq" id="WP_188125825.1">
    <property type="nucleotide sequence ID" value="NZ_BOMP01000144.1"/>
</dbReference>
<reference evidence="4 5" key="1">
    <citation type="submission" date="2020-08" db="EMBL/GenBank/DDBJ databases">
        <title>Sequencing the genomes of 1000 actinobacteria strains.</title>
        <authorList>
            <person name="Klenk H.-P."/>
        </authorList>
    </citation>
    <scope>NUCLEOTIDE SEQUENCE [LARGE SCALE GENOMIC DNA]</scope>
    <source>
        <strain evidence="4 5">DSM 43150</strain>
    </source>
</reference>
<feature type="transmembrane region" description="Helical" evidence="1">
    <location>
        <begin position="150"/>
        <end position="176"/>
    </location>
</feature>
<reference evidence="3 6" key="2">
    <citation type="submission" date="2021-01" db="EMBL/GenBank/DDBJ databases">
        <title>Whole genome shotgun sequence of Actinoplanes lobatus NBRC 12513.</title>
        <authorList>
            <person name="Komaki H."/>
            <person name="Tamura T."/>
        </authorList>
    </citation>
    <scope>NUCLEOTIDE SEQUENCE [LARGE SCALE GENOMIC DNA]</scope>
    <source>
        <strain evidence="3 6">NBRC 12513</strain>
    </source>
</reference>
<evidence type="ECO:0000313" key="5">
    <source>
        <dbReference type="Proteomes" id="UP000590511"/>
    </source>
</evidence>
<keyword evidence="1" id="KW-1133">Transmembrane helix</keyword>
<evidence type="ECO:0000313" key="3">
    <source>
        <dbReference type="EMBL" id="GIE44897.1"/>
    </source>
</evidence>
<keyword evidence="1" id="KW-0812">Transmembrane</keyword>
<dbReference type="AlphaFoldDB" id="A0A7W7HPC6"/>
<keyword evidence="1" id="KW-0472">Membrane</keyword>
<gene>
    <name evidence="3" type="ORF">Alo02nite_77950</name>
    <name evidence="4" type="ORF">BJ964_008387</name>
</gene>
<protein>
    <recommendedName>
        <fullName evidence="2">DUF4190 domain-containing protein</fullName>
    </recommendedName>
</protein>
<proteinExistence type="predicted"/>
<evidence type="ECO:0000313" key="4">
    <source>
        <dbReference type="EMBL" id="MBB4754226.1"/>
    </source>
</evidence>
<dbReference type="EMBL" id="BOMP01000144">
    <property type="protein sequence ID" value="GIE44897.1"/>
    <property type="molecule type" value="Genomic_DNA"/>
</dbReference>
<evidence type="ECO:0000313" key="6">
    <source>
        <dbReference type="Proteomes" id="UP000631312"/>
    </source>
</evidence>
<organism evidence="4 5">
    <name type="scientific">Actinoplanes lobatus</name>
    <dbReference type="NCBI Taxonomy" id="113568"/>
    <lineage>
        <taxon>Bacteria</taxon>
        <taxon>Bacillati</taxon>
        <taxon>Actinomycetota</taxon>
        <taxon>Actinomycetes</taxon>
        <taxon>Micromonosporales</taxon>
        <taxon>Micromonosporaceae</taxon>
        <taxon>Actinoplanes</taxon>
    </lineage>
</organism>
<feature type="domain" description="DUF4190" evidence="2">
    <location>
        <begin position="102"/>
        <end position="161"/>
    </location>
</feature>
<sequence>MPAKPAQNRRTDLLLEYWESLALRTTGAPAPVTGTGVVQLSCSLITKPQRIQDDDEVTELGGHRISSTREPIVTYPPPYQQPVPVAYAAVPVQMVRPTSSSSVAAMVLGIISILGGALILGLPAIAAVVLGHMGLKDTQNEAKAGRGMAITGLVLGYVCLVPAAFFFVMMIVGAAASTTL</sequence>
<evidence type="ECO:0000256" key="1">
    <source>
        <dbReference type="SAM" id="Phobius"/>
    </source>
</evidence>